<dbReference type="AlphaFoldDB" id="A0A5B8MEG1"/>
<evidence type="ECO:0000256" key="2">
    <source>
        <dbReference type="ARBA" id="ARBA00022741"/>
    </source>
</evidence>
<protein>
    <recommendedName>
        <fullName evidence="5 7">5-formyltetrahydrofolate cyclo-ligase</fullName>
        <ecNumber evidence="5 7">6.3.3.2</ecNumber>
    </recommendedName>
</protein>
<evidence type="ECO:0000313" key="9">
    <source>
        <dbReference type="Proteomes" id="UP000316726"/>
    </source>
</evidence>
<keyword evidence="9" id="KW-1185">Reference proteome</keyword>
<keyword evidence="7" id="KW-0460">Magnesium</keyword>
<dbReference type="EC" id="6.3.3.2" evidence="5 7"/>
<dbReference type="GO" id="GO:0009396">
    <property type="term" value="P:folic acid-containing compound biosynthetic process"/>
    <property type="evidence" value="ECO:0007669"/>
    <property type="project" value="TreeGrafter"/>
</dbReference>
<keyword evidence="3 6" id="KW-0067">ATP-binding</keyword>
<dbReference type="PANTHER" id="PTHR23407">
    <property type="entry name" value="ATPASE INHIBITOR/5-FORMYLTETRAHYDROFOLATE CYCLO-LIGASE"/>
    <property type="match status" value="1"/>
</dbReference>
<evidence type="ECO:0000256" key="6">
    <source>
        <dbReference type="PIRSR" id="PIRSR006806-1"/>
    </source>
</evidence>
<dbReference type="GO" id="GO:0046872">
    <property type="term" value="F:metal ion binding"/>
    <property type="evidence" value="ECO:0007669"/>
    <property type="project" value="UniProtKB-KW"/>
</dbReference>
<dbReference type="InterPro" id="IPR037171">
    <property type="entry name" value="NagB/RpiA_transferase-like"/>
</dbReference>
<dbReference type="SUPFAM" id="SSF100950">
    <property type="entry name" value="NagB/RpiA/CoA transferase-like"/>
    <property type="match status" value="1"/>
</dbReference>
<keyword evidence="8" id="KW-0436">Ligase</keyword>
<dbReference type="GO" id="GO:0030272">
    <property type="term" value="F:5-formyltetrahydrofolate cyclo-ligase activity"/>
    <property type="evidence" value="ECO:0007669"/>
    <property type="project" value="UniProtKB-EC"/>
</dbReference>
<dbReference type="EMBL" id="CP031034">
    <property type="protein sequence ID" value="QDZ17730.1"/>
    <property type="molecule type" value="Genomic_DNA"/>
</dbReference>
<dbReference type="PIRSF" id="PIRSF006806">
    <property type="entry name" value="FTHF_cligase"/>
    <property type="match status" value="1"/>
</dbReference>
<organism evidence="8 9">
    <name type="scientific">Chloropicon primus</name>
    <dbReference type="NCBI Taxonomy" id="1764295"/>
    <lineage>
        <taxon>Eukaryota</taxon>
        <taxon>Viridiplantae</taxon>
        <taxon>Chlorophyta</taxon>
        <taxon>Chloropicophyceae</taxon>
        <taxon>Chloropicales</taxon>
        <taxon>Chloropicaceae</taxon>
        <taxon>Chloropicon</taxon>
    </lineage>
</organism>
<dbReference type="GO" id="GO:0005524">
    <property type="term" value="F:ATP binding"/>
    <property type="evidence" value="ECO:0007669"/>
    <property type="project" value="UniProtKB-KW"/>
</dbReference>
<feature type="binding site" evidence="6">
    <location>
        <begin position="4"/>
        <end position="8"/>
    </location>
    <ligand>
        <name>ATP</name>
        <dbReference type="ChEBI" id="CHEBI:30616"/>
    </ligand>
</feature>
<feature type="binding site" evidence="6">
    <location>
        <position position="57"/>
    </location>
    <ligand>
        <name>substrate</name>
    </ligand>
</feature>
<keyword evidence="2 6" id="KW-0547">Nucleotide-binding</keyword>
<evidence type="ECO:0000256" key="1">
    <source>
        <dbReference type="ARBA" id="ARBA00010638"/>
    </source>
</evidence>
<dbReference type="Proteomes" id="UP000316726">
    <property type="component" value="Chromosome 1"/>
</dbReference>
<reference evidence="8 9" key="1">
    <citation type="submission" date="2018-07" db="EMBL/GenBank/DDBJ databases">
        <title>The complete nuclear genome of the prasinophyte Chloropicon primus (CCMP1205).</title>
        <authorList>
            <person name="Pombert J.-F."/>
            <person name="Otis C."/>
            <person name="Turmel M."/>
            <person name="Lemieux C."/>
        </authorList>
    </citation>
    <scope>NUCLEOTIDE SEQUENCE [LARGE SCALE GENOMIC DNA]</scope>
    <source>
        <strain evidence="8 9">CCMP1205</strain>
    </source>
</reference>
<dbReference type="NCBIfam" id="TIGR02727">
    <property type="entry name" value="MTHFS_bact"/>
    <property type="match status" value="1"/>
</dbReference>
<dbReference type="Pfam" id="PF01812">
    <property type="entry name" value="5-FTHF_cyc-lig"/>
    <property type="match status" value="1"/>
</dbReference>
<evidence type="ECO:0000256" key="3">
    <source>
        <dbReference type="ARBA" id="ARBA00022840"/>
    </source>
</evidence>
<comment type="cofactor">
    <cofactor evidence="7">
        <name>Mg(2+)</name>
        <dbReference type="ChEBI" id="CHEBI:18420"/>
    </cofactor>
</comment>
<evidence type="ECO:0000313" key="8">
    <source>
        <dbReference type="EMBL" id="QDZ17730.1"/>
    </source>
</evidence>
<feature type="binding site" evidence="6">
    <location>
        <begin position="141"/>
        <end position="149"/>
    </location>
    <ligand>
        <name>ATP</name>
        <dbReference type="ChEBI" id="CHEBI:30616"/>
    </ligand>
</feature>
<proteinExistence type="inferred from homology"/>
<dbReference type="OrthoDB" id="2015992at2759"/>
<accession>A0A5B8MEG1</accession>
<evidence type="ECO:0000256" key="7">
    <source>
        <dbReference type="RuleBase" id="RU361279"/>
    </source>
</evidence>
<keyword evidence="7" id="KW-0479">Metal-binding</keyword>
<comment type="similarity">
    <text evidence="1 7">Belongs to the 5-formyltetrahydrofolate cyclo-ligase family.</text>
</comment>
<dbReference type="Gene3D" id="3.40.50.10420">
    <property type="entry name" value="NagB/RpiA/CoA transferase-like"/>
    <property type="match status" value="1"/>
</dbReference>
<gene>
    <name evidence="8" type="ORF">A3770_01p02480</name>
</gene>
<sequence>MASKLLVRKEMKARLAKLSVDQARTESAKVLTTLLAWQPFKRAAKVGLYCSSEKMIEVQTPQLIEACLSAEKACFLPKVDGDGEMRLLRVSSVSELSPAPPFGIPEPVPRPQGMALRPEALDEGLDLLVVPGLAFDEEGRRLGRGGGYYDRYIEKLLSQESRPLLAGVCFSCQVLPEVPCEEHDARMDAVVVPGKVLLYES</sequence>
<name>A0A5B8MEG1_9CHLO</name>
<dbReference type="InterPro" id="IPR024185">
    <property type="entry name" value="FTHF_cligase-like_sf"/>
</dbReference>
<dbReference type="InterPro" id="IPR002698">
    <property type="entry name" value="FTHF_cligase"/>
</dbReference>
<evidence type="ECO:0000256" key="5">
    <source>
        <dbReference type="ARBA" id="ARBA00038966"/>
    </source>
</evidence>
<dbReference type="STRING" id="1764295.A0A5B8MEG1"/>
<dbReference type="PANTHER" id="PTHR23407:SF1">
    <property type="entry name" value="5-FORMYLTETRAHYDROFOLATE CYCLO-LIGASE"/>
    <property type="match status" value="1"/>
</dbReference>
<dbReference type="GO" id="GO:0035999">
    <property type="term" value="P:tetrahydrofolate interconversion"/>
    <property type="evidence" value="ECO:0007669"/>
    <property type="project" value="TreeGrafter"/>
</dbReference>
<comment type="catalytic activity">
    <reaction evidence="4 7">
        <text>(6S)-5-formyl-5,6,7,8-tetrahydrofolate + ATP = (6R)-5,10-methenyltetrahydrofolate + ADP + phosphate</text>
        <dbReference type="Rhea" id="RHEA:10488"/>
        <dbReference type="ChEBI" id="CHEBI:30616"/>
        <dbReference type="ChEBI" id="CHEBI:43474"/>
        <dbReference type="ChEBI" id="CHEBI:57455"/>
        <dbReference type="ChEBI" id="CHEBI:57457"/>
        <dbReference type="ChEBI" id="CHEBI:456216"/>
        <dbReference type="EC" id="6.3.3.2"/>
    </reaction>
</comment>
<evidence type="ECO:0000256" key="4">
    <source>
        <dbReference type="ARBA" id="ARBA00036539"/>
    </source>
</evidence>